<reference evidence="1 2" key="1">
    <citation type="submission" date="2020-07" db="EMBL/GenBank/DDBJ databases">
        <title>Genomic Encyclopedia of Type Strains, Phase IV (KMG-IV): sequencing the most valuable type-strain genomes for metagenomic binning, comparative biology and taxonomic classification.</title>
        <authorList>
            <person name="Goeker M."/>
        </authorList>
    </citation>
    <scope>NUCLEOTIDE SEQUENCE [LARGE SCALE GENOMIC DNA]</scope>
    <source>
        <strain evidence="1 2">DSM 45533</strain>
    </source>
</reference>
<name>A0A7W0CEE5_9ACTN</name>
<keyword evidence="2" id="KW-1185">Reference proteome</keyword>
<sequence>MKKVADTKKQNTPVRFLLNRRQAILPGESPMVTVGSAVSGSTTVAMMRTMAPF</sequence>
<dbReference type="EMBL" id="JACDUR010000001">
    <property type="protein sequence ID" value="MBA2889648.1"/>
    <property type="molecule type" value="Genomic_DNA"/>
</dbReference>
<dbReference type="Proteomes" id="UP000530928">
    <property type="component" value="Unassembled WGS sequence"/>
</dbReference>
<evidence type="ECO:0000313" key="1">
    <source>
        <dbReference type="EMBL" id="MBA2889648.1"/>
    </source>
</evidence>
<organism evidence="1 2">
    <name type="scientific">Nonomuraea soli</name>
    <dbReference type="NCBI Taxonomy" id="1032476"/>
    <lineage>
        <taxon>Bacteria</taxon>
        <taxon>Bacillati</taxon>
        <taxon>Actinomycetota</taxon>
        <taxon>Actinomycetes</taxon>
        <taxon>Streptosporangiales</taxon>
        <taxon>Streptosporangiaceae</taxon>
        <taxon>Nonomuraea</taxon>
    </lineage>
</organism>
<accession>A0A7W0CEE5</accession>
<evidence type="ECO:0000313" key="2">
    <source>
        <dbReference type="Proteomes" id="UP000530928"/>
    </source>
</evidence>
<dbReference type="AlphaFoldDB" id="A0A7W0CEE5"/>
<protein>
    <submittedName>
        <fullName evidence="1">Uncharacterized protein</fullName>
    </submittedName>
</protein>
<dbReference type="RefSeq" id="WP_246377150.1">
    <property type="nucleotide sequence ID" value="NZ_BAABAM010000001.1"/>
</dbReference>
<gene>
    <name evidence="1" type="ORF">HNR30_000983</name>
</gene>
<proteinExistence type="predicted"/>
<comment type="caution">
    <text evidence="1">The sequence shown here is derived from an EMBL/GenBank/DDBJ whole genome shotgun (WGS) entry which is preliminary data.</text>
</comment>